<proteinExistence type="predicted"/>
<evidence type="ECO:0000313" key="6">
    <source>
        <dbReference type="Proteomes" id="UP000318447"/>
    </source>
</evidence>
<reference evidence="3 5" key="1">
    <citation type="journal article" date="2018" name="Sci. Rep.">
        <title>A complete Leishmania donovani reference genome identifies novel genetic variations associated with virulence.</title>
        <authorList>
            <person name="Lypaczewski P."/>
            <person name="Hoshizaki J."/>
            <person name="Zhang W.-W."/>
            <person name="McCall L.-I."/>
            <person name="Torcivia-Rodriguez J."/>
            <person name="Simonyan V."/>
            <person name="Kaur A."/>
            <person name="Dewar K."/>
            <person name="Matlashewski G."/>
        </authorList>
    </citation>
    <scope>NUCLEOTIDE SEQUENCE [LARGE SCALE GENOMIC DNA]</scope>
    <source>
        <strain evidence="3 5">LdCL</strain>
    </source>
</reference>
<feature type="domain" description="ARMET C-terminal" evidence="2">
    <location>
        <begin position="72"/>
        <end position="107"/>
    </location>
</feature>
<dbReference type="Proteomes" id="UP000274082">
    <property type="component" value="Chromosome 17"/>
</dbReference>
<accession>A0A3Q8I9L2</accession>
<evidence type="ECO:0000313" key="4">
    <source>
        <dbReference type="EMBL" id="TPP51619.1"/>
    </source>
</evidence>
<evidence type="ECO:0000259" key="2">
    <source>
        <dbReference type="Pfam" id="PF10208"/>
    </source>
</evidence>
<keyword evidence="5" id="KW-1185">Reference proteome</keyword>
<dbReference type="Pfam" id="PF10208">
    <property type="entry name" value="ARMET_C"/>
    <property type="match status" value="1"/>
</dbReference>
<dbReference type="Gene3D" id="1.10.720.30">
    <property type="entry name" value="SAP domain"/>
    <property type="match status" value="1"/>
</dbReference>
<dbReference type="Proteomes" id="UP000318447">
    <property type="component" value="Unassembled WGS sequence"/>
</dbReference>
<evidence type="ECO:0000313" key="5">
    <source>
        <dbReference type="Proteomes" id="UP000274082"/>
    </source>
</evidence>
<dbReference type="AlphaFoldDB" id="A0A3Q8I9L2"/>
<evidence type="ECO:0000313" key="3">
    <source>
        <dbReference type="EMBL" id="AYU77756.1"/>
    </source>
</evidence>
<evidence type="ECO:0000256" key="1">
    <source>
        <dbReference type="SAM" id="SignalP"/>
    </source>
</evidence>
<gene>
    <name evidence="4" type="ORF">CGC21_3590</name>
    <name evidence="3" type="ORF">LdCL_170005100</name>
</gene>
<dbReference type="SUPFAM" id="SSF68906">
    <property type="entry name" value="SAP domain"/>
    <property type="match status" value="1"/>
</dbReference>
<feature type="signal peptide" evidence="1">
    <location>
        <begin position="1"/>
        <end position="22"/>
    </location>
</feature>
<dbReference type="VEuPathDB" id="TriTrypDB:LdCL_170005100"/>
<organism evidence="3 5">
    <name type="scientific">Leishmania donovani</name>
    <dbReference type="NCBI Taxonomy" id="5661"/>
    <lineage>
        <taxon>Eukaryota</taxon>
        <taxon>Discoba</taxon>
        <taxon>Euglenozoa</taxon>
        <taxon>Kinetoplastea</taxon>
        <taxon>Metakinetoplastina</taxon>
        <taxon>Trypanosomatida</taxon>
        <taxon>Trypanosomatidae</taxon>
        <taxon>Leishmaniinae</taxon>
        <taxon>Leishmania</taxon>
    </lineage>
</organism>
<dbReference type="OrthoDB" id="259859at2759"/>
<feature type="chain" id="PRO_5044599583" evidence="1">
    <location>
        <begin position="23"/>
        <end position="164"/>
    </location>
</feature>
<dbReference type="InterPro" id="IPR036361">
    <property type="entry name" value="SAP_dom_sf"/>
</dbReference>
<protein>
    <submittedName>
        <fullName evidence="4">Degradation arginine-rich protein for mis-folding family protein</fullName>
    </submittedName>
    <submittedName>
        <fullName evidence="3">Degradation arginine-rich protein for mis-folding, putative</fullName>
    </submittedName>
</protein>
<dbReference type="InterPro" id="IPR019345">
    <property type="entry name" value="ARMET_C"/>
</dbReference>
<keyword evidence="1" id="KW-0732">Signal</keyword>
<sequence length="164" mass="18539">MPARSHICFLLCVFAIAASALAVRASLLIEVPPEQTFLLQRRHMGSRDEDALRAITRGLPSSSTPNASLDHLKSLSSKELNKMIRDRDSECHGCVERRDLVQRAYEVQQLPTIDERVAWQLTVSDRRLITMPTRLENLAFVTGALSNTNCNIFNKTIYCNVREI</sequence>
<dbReference type="EMBL" id="CP029516">
    <property type="protein sequence ID" value="AYU77756.1"/>
    <property type="molecule type" value="Genomic_DNA"/>
</dbReference>
<dbReference type="EMBL" id="RHLC01000030">
    <property type="protein sequence ID" value="TPP51619.1"/>
    <property type="molecule type" value="Genomic_DNA"/>
</dbReference>
<dbReference type="VEuPathDB" id="TriTrypDB:LDHU3_17.0030"/>
<reference evidence="4" key="2">
    <citation type="submission" date="2019-02" db="EMBL/GenBank/DDBJ databases">
        <title>FDA dAtabase for Regulatory Grade micrObial Sequences (FDA-ARGOS): Supporting development and validation of Infectious Disease Dx tests.</title>
        <authorList>
            <person name="Duncan R."/>
            <person name="Fisher C."/>
            <person name="Tallon L.J."/>
            <person name="Sadzewicz L."/>
            <person name="Sengamalay N."/>
            <person name="Ott S."/>
            <person name="Godinez A."/>
            <person name="Nagaraj S."/>
            <person name="Nadendla S."/>
            <person name="Sichtig H."/>
        </authorList>
    </citation>
    <scope>NUCLEOTIDE SEQUENCE</scope>
    <source>
        <strain evidence="4">FDAARGOS_361</strain>
    </source>
</reference>
<reference evidence="6" key="3">
    <citation type="submission" date="2019-02" db="EMBL/GenBank/DDBJ databases">
        <title>FDA dAtabase for Regulatory Grade micrObial Sequences (FDA-ARGOS): Supporting development and validation of Infectious Disease Dx tests.</title>
        <authorList>
            <person name="Duncan R."/>
            <person name="Fisher C."/>
            <person name="Tallon L."/>
            <person name="Sadzewicz L."/>
            <person name="Sengamalay N."/>
            <person name="Ott S."/>
            <person name="Godinez A."/>
            <person name="Nagaraj S."/>
            <person name="Vavikolanu K."/>
            <person name="Nadendla S."/>
            <person name="Aluvathingal J."/>
            <person name="Sichtig H."/>
        </authorList>
    </citation>
    <scope>NUCLEOTIDE SEQUENCE [LARGE SCALE GENOMIC DNA]</scope>
    <source>
        <strain evidence="6">FDAARGOS_361</strain>
    </source>
</reference>
<name>A0A3Q8I9L2_LEIDO</name>